<name>A0AA85J248_TRIRE</name>
<keyword evidence="1" id="KW-0812">Transmembrane</keyword>
<dbReference type="AlphaFoldDB" id="A0AA85J248"/>
<feature type="transmembrane region" description="Helical" evidence="1">
    <location>
        <begin position="26"/>
        <end position="47"/>
    </location>
</feature>
<keyword evidence="1" id="KW-1133">Transmembrane helix</keyword>
<protein>
    <submittedName>
        <fullName evidence="3">Uncharacterized protein</fullName>
    </submittedName>
</protein>
<evidence type="ECO:0000313" key="2">
    <source>
        <dbReference type="Proteomes" id="UP000050795"/>
    </source>
</evidence>
<dbReference type="Proteomes" id="UP000050795">
    <property type="component" value="Unassembled WGS sequence"/>
</dbReference>
<dbReference type="WBParaSite" id="TREG1_139100.3">
    <property type="protein sequence ID" value="TREG1_139100.3"/>
    <property type="gene ID" value="TREG1_139100"/>
</dbReference>
<accession>A0AA85J248</accession>
<evidence type="ECO:0000256" key="1">
    <source>
        <dbReference type="SAM" id="Phobius"/>
    </source>
</evidence>
<evidence type="ECO:0000313" key="3">
    <source>
        <dbReference type="WBParaSite" id="TREG1_139100.3"/>
    </source>
</evidence>
<keyword evidence="1" id="KW-0472">Membrane</keyword>
<proteinExistence type="predicted"/>
<reference evidence="3" key="2">
    <citation type="submission" date="2023-11" db="UniProtKB">
        <authorList>
            <consortium name="WormBaseParasite"/>
        </authorList>
    </citation>
    <scope>IDENTIFICATION</scope>
</reference>
<sequence length="72" mass="8270">MTGCIAPYMNPKIKSQETQKPISTNYVSFLINLVLTMSVTVGLVIFFTAVQSIPNFFMERVYLLYIMMLVIR</sequence>
<organism evidence="2 3">
    <name type="scientific">Trichobilharzia regenti</name>
    <name type="common">Nasal bird schistosome</name>
    <dbReference type="NCBI Taxonomy" id="157069"/>
    <lineage>
        <taxon>Eukaryota</taxon>
        <taxon>Metazoa</taxon>
        <taxon>Spiralia</taxon>
        <taxon>Lophotrochozoa</taxon>
        <taxon>Platyhelminthes</taxon>
        <taxon>Trematoda</taxon>
        <taxon>Digenea</taxon>
        <taxon>Strigeidida</taxon>
        <taxon>Schistosomatoidea</taxon>
        <taxon>Schistosomatidae</taxon>
        <taxon>Trichobilharzia</taxon>
    </lineage>
</organism>
<reference evidence="2" key="1">
    <citation type="submission" date="2022-06" db="EMBL/GenBank/DDBJ databases">
        <authorList>
            <person name="Berger JAMES D."/>
            <person name="Berger JAMES D."/>
        </authorList>
    </citation>
    <scope>NUCLEOTIDE SEQUENCE [LARGE SCALE GENOMIC DNA]</scope>
</reference>
<keyword evidence="2" id="KW-1185">Reference proteome</keyword>